<keyword evidence="1" id="KW-1133">Transmembrane helix</keyword>
<accession>A0AAD1UJW3</accession>
<feature type="transmembrane region" description="Helical" evidence="1">
    <location>
        <begin position="6"/>
        <end position="32"/>
    </location>
</feature>
<sequence>MAFVESLTFFISCSKPASAFLLASSAFSRAFFASMRAFPAFSRSFANFSFSSFILSSNSLMLFLVSGFDVFSLLFNFCASSSLAFSSLFFSSANSFLIRLSVSSISSR</sequence>
<comment type="caution">
    <text evidence="2">The sequence shown here is derived from an EMBL/GenBank/DDBJ whole genome shotgun (WGS) entry which is preliminary data.</text>
</comment>
<gene>
    <name evidence="2" type="ORF">ECRASSUSDP1_LOCUS11417</name>
</gene>
<dbReference type="AlphaFoldDB" id="A0AAD1UJW3"/>
<organism evidence="2 3">
    <name type="scientific">Euplotes crassus</name>
    <dbReference type="NCBI Taxonomy" id="5936"/>
    <lineage>
        <taxon>Eukaryota</taxon>
        <taxon>Sar</taxon>
        <taxon>Alveolata</taxon>
        <taxon>Ciliophora</taxon>
        <taxon>Intramacronucleata</taxon>
        <taxon>Spirotrichea</taxon>
        <taxon>Hypotrichia</taxon>
        <taxon>Euplotida</taxon>
        <taxon>Euplotidae</taxon>
        <taxon>Moneuplotes</taxon>
    </lineage>
</organism>
<proteinExistence type="predicted"/>
<name>A0AAD1UJW3_EUPCR</name>
<keyword evidence="1" id="KW-0812">Transmembrane</keyword>
<keyword evidence="3" id="KW-1185">Reference proteome</keyword>
<protein>
    <submittedName>
        <fullName evidence="2">Uncharacterized protein</fullName>
    </submittedName>
</protein>
<evidence type="ECO:0000256" key="1">
    <source>
        <dbReference type="SAM" id="Phobius"/>
    </source>
</evidence>
<feature type="transmembrane region" description="Helical" evidence="1">
    <location>
        <begin position="44"/>
        <end position="68"/>
    </location>
</feature>
<keyword evidence="1" id="KW-0472">Membrane</keyword>
<evidence type="ECO:0000313" key="2">
    <source>
        <dbReference type="EMBL" id="CAI2370109.1"/>
    </source>
</evidence>
<dbReference type="Proteomes" id="UP001295684">
    <property type="component" value="Unassembled WGS sequence"/>
</dbReference>
<feature type="transmembrane region" description="Helical" evidence="1">
    <location>
        <begin position="74"/>
        <end position="98"/>
    </location>
</feature>
<reference evidence="2" key="1">
    <citation type="submission" date="2023-07" db="EMBL/GenBank/DDBJ databases">
        <authorList>
            <consortium name="AG Swart"/>
            <person name="Singh M."/>
            <person name="Singh A."/>
            <person name="Seah K."/>
            <person name="Emmerich C."/>
        </authorList>
    </citation>
    <scope>NUCLEOTIDE SEQUENCE</scope>
    <source>
        <strain evidence="2">DP1</strain>
    </source>
</reference>
<evidence type="ECO:0000313" key="3">
    <source>
        <dbReference type="Proteomes" id="UP001295684"/>
    </source>
</evidence>
<dbReference type="EMBL" id="CAMPGE010011273">
    <property type="protein sequence ID" value="CAI2370109.1"/>
    <property type="molecule type" value="Genomic_DNA"/>
</dbReference>